<dbReference type="PANTHER" id="PTHR18952">
    <property type="entry name" value="CARBONIC ANHYDRASE"/>
    <property type="match status" value="1"/>
</dbReference>
<dbReference type="OrthoDB" id="429145at2759"/>
<dbReference type="SUPFAM" id="SSF51069">
    <property type="entry name" value="Carbonic anhydrase"/>
    <property type="match status" value="1"/>
</dbReference>
<feature type="domain" description="Alpha-carbonic anhydrase" evidence="2">
    <location>
        <begin position="50"/>
        <end position="292"/>
    </location>
</feature>
<dbReference type="Gene3D" id="3.10.200.10">
    <property type="entry name" value="Alpha carbonic anhydrase"/>
    <property type="match status" value="1"/>
</dbReference>
<accession>A0A6P4IR51</accession>
<name>A0A6P4IR51_DROKI</name>
<dbReference type="InterPro" id="IPR001148">
    <property type="entry name" value="CA_dom"/>
</dbReference>
<dbReference type="RefSeq" id="XP_017024968.1">
    <property type="nucleotide sequence ID" value="XM_017169479.3"/>
</dbReference>
<evidence type="ECO:0000256" key="1">
    <source>
        <dbReference type="ARBA" id="ARBA00010718"/>
    </source>
</evidence>
<comment type="similarity">
    <text evidence="1">Belongs to the alpha-carbonic anhydrase family.</text>
</comment>
<dbReference type="SMART" id="SM01057">
    <property type="entry name" value="Carb_anhydrase"/>
    <property type="match status" value="1"/>
</dbReference>
<protein>
    <submittedName>
        <fullName evidence="4">Carbonic anhydrase 1</fullName>
    </submittedName>
</protein>
<dbReference type="Pfam" id="PF00194">
    <property type="entry name" value="Carb_anhydrase"/>
    <property type="match status" value="1"/>
</dbReference>
<sequence>MLLSIFKICWHTLMNYFERVMELAEESRFGTFLVSCTMALVVILNVQSGRAFFYEVDRRMTNRRINARLVRYPSPIDITSSKACRRQLRLPLVWTHYDETPLAMLLENNGSTVILRSFYPPKSVPYLSGGELGGSYHFVEAIFKWGVTKTEHSIDGQQFSLEMQVLHRCPQRKEYLALSYLFSRARFKNDPFKQITENLRCIRWQRSSIELPPFELGTLLRSFERGYYSYQGTYDNGEQELPVTWLIDAQIGRLCYQQVAEFATLCGKEGSRITSNAREEKSLGRRSVQFHY</sequence>
<reference evidence="4" key="2">
    <citation type="submission" date="2025-08" db="UniProtKB">
        <authorList>
            <consortium name="RefSeq"/>
        </authorList>
    </citation>
    <scope>IDENTIFICATION</scope>
    <source>
        <strain evidence="4">14028-0561.14</strain>
        <tissue evidence="4">Whole fly</tissue>
    </source>
</reference>
<dbReference type="Proteomes" id="UP001652661">
    <property type="component" value="Chromosome 2R"/>
</dbReference>
<dbReference type="GO" id="GO:0008270">
    <property type="term" value="F:zinc ion binding"/>
    <property type="evidence" value="ECO:0007669"/>
    <property type="project" value="InterPro"/>
</dbReference>
<evidence type="ECO:0000259" key="2">
    <source>
        <dbReference type="PROSITE" id="PS51144"/>
    </source>
</evidence>
<evidence type="ECO:0000313" key="3">
    <source>
        <dbReference type="Proteomes" id="UP001652661"/>
    </source>
</evidence>
<dbReference type="PROSITE" id="PS51144">
    <property type="entry name" value="ALPHA_CA_2"/>
    <property type="match status" value="1"/>
</dbReference>
<dbReference type="GO" id="GO:0005737">
    <property type="term" value="C:cytoplasm"/>
    <property type="evidence" value="ECO:0007669"/>
    <property type="project" value="TreeGrafter"/>
</dbReference>
<dbReference type="GO" id="GO:0004089">
    <property type="term" value="F:carbonate dehydratase activity"/>
    <property type="evidence" value="ECO:0007669"/>
    <property type="project" value="InterPro"/>
</dbReference>
<proteinExistence type="inferred from homology"/>
<keyword evidence="3" id="KW-1185">Reference proteome</keyword>
<dbReference type="AlphaFoldDB" id="A0A6P4IR51"/>
<organism evidence="3 4">
    <name type="scientific">Drosophila kikkawai</name>
    <name type="common">Fruit fly</name>
    <dbReference type="NCBI Taxonomy" id="30033"/>
    <lineage>
        <taxon>Eukaryota</taxon>
        <taxon>Metazoa</taxon>
        <taxon>Ecdysozoa</taxon>
        <taxon>Arthropoda</taxon>
        <taxon>Hexapoda</taxon>
        <taxon>Insecta</taxon>
        <taxon>Pterygota</taxon>
        <taxon>Neoptera</taxon>
        <taxon>Endopterygota</taxon>
        <taxon>Diptera</taxon>
        <taxon>Brachycera</taxon>
        <taxon>Muscomorpha</taxon>
        <taxon>Ephydroidea</taxon>
        <taxon>Drosophilidae</taxon>
        <taxon>Drosophila</taxon>
        <taxon>Sophophora</taxon>
    </lineage>
</organism>
<gene>
    <name evidence="4" type="primary">CAH14</name>
</gene>
<dbReference type="PANTHER" id="PTHR18952:SF233">
    <property type="entry name" value="CARBONIC ANHYDRASE 14"/>
    <property type="match status" value="1"/>
</dbReference>
<evidence type="ECO:0000313" key="4">
    <source>
        <dbReference type="RefSeq" id="XP_017024968.1"/>
    </source>
</evidence>
<dbReference type="InterPro" id="IPR023561">
    <property type="entry name" value="Carbonic_anhydrase_a-class"/>
</dbReference>
<reference evidence="3" key="1">
    <citation type="submission" date="2025-05" db="UniProtKB">
        <authorList>
            <consortium name="RefSeq"/>
        </authorList>
    </citation>
    <scope>NUCLEOTIDE SEQUENCE [LARGE SCALE GENOMIC DNA]</scope>
    <source>
        <strain evidence="3">14028-0561.14</strain>
    </source>
</reference>
<dbReference type="InterPro" id="IPR036398">
    <property type="entry name" value="CA_dom_sf"/>
</dbReference>